<protein>
    <submittedName>
        <fullName evidence="2">Uncharacterized protein</fullName>
    </submittedName>
</protein>
<evidence type="ECO:0000313" key="3">
    <source>
        <dbReference type="Proteomes" id="UP000255297"/>
    </source>
</evidence>
<reference evidence="2 3" key="1">
    <citation type="submission" date="2018-06" db="EMBL/GenBank/DDBJ databases">
        <authorList>
            <consortium name="Pathogen Informatics"/>
            <person name="Doyle S."/>
        </authorList>
    </citation>
    <scope>NUCLEOTIDE SEQUENCE [LARGE SCALE GENOMIC DNA]</scope>
    <source>
        <strain evidence="2 3">NCTC11532</strain>
    </source>
</reference>
<feature type="coiled-coil region" evidence="1">
    <location>
        <begin position="255"/>
        <end position="285"/>
    </location>
</feature>
<organism evidence="2 3">
    <name type="scientific">Legionella wadsworthii</name>
    <dbReference type="NCBI Taxonomy" id="28088"/>
    <lineage>
        <taxon>Bacteria</taxon>
        <taxon>Pseudomonadati</taxon>
        <taxon>Pseudomonadota</taxon>
        <taxon>Gammaproteobacteria</taxon>
        <taxon>Legionellales</taxon>
        <taxon>Legionellaceae</taxon>
        <taxon>Legionella</taxon>
    </lineage>
</organism>
<dbReference type="RefSeq" id="WP_031564036.1">
    <property type="nucleotide sequence ID" value="NZ_CAAAIS010000009.1"/>
</dbReference>
<dbReference type="OrthoDB" id="5652097at2"/>
<keyword evidence="3" id="KW-1185">Reference proteome</keyword>
<name>A0A378LXP8_9GAMM</name>
<dbReference type="STRING" id="1122170.GCA_000701265_03019"/>
<accession>A0A378LXP8</accession>
<evidence type="ECO:0000313" key="2">
    <source>
        <dbReference type="EMBL" id="STY31165.1"/>
    </source>
</evidence>
<dbReference type="Proteomes" id="UP000255297">
    <property type="component" value="Unassembled WGS sequence"/>
</dbReference>
<gene>
    <name evidence="2" type="ORF">NCTC11532_02768</name>
</gene>
<sequence>MTRLEELLYSLVTVIVLYHDSQPRTKKLIVTTDGEVIQEKSLQHAKQIIFNQDFNISLNEIIKQCPDNGRRPLLYYLLHEINFLKEFLDREKSLEPDSLDEYTNQIVQLFLNFKLLLETPKHKTCRINLIKTEDKKHSSINLSGLKNDGYLGGDLCNSGEILNHLVLNRFNINGDTSDDRIMEIAEQICKEHQHTLLIQELKIQNEQQKKLNLEQESKYDSLSCKSNQIQKSIESVSKKQRLALYVFYFLFIRIRAKEENQRKLIEEQKKTIEIMEKKISELTEKVAPKSHYRFY</sequence>
<keyword evidence="1" id="KW-0175">Coiled coil</keyword>
<evidence type="ECO:0000256" key="1">
    <source>
        <dbReference type="SAM" id="Coils"/>
    </source>
</evidence>
<dbReference type="EMBL" id="UGPB01000001">
    <property type="protein sequence ID" value="STY31165.1"/>
    <property type="molecule type" value="Genomic_DNA"/>
</dbReference>
<dbReference type="AlphaFoldDB" id="A0A378LXP8"/>
<proteinExistence type="predicted"/>